<keyword evidence="1" id="KW-0805">Transcription regulation</keyword>
<evidence type="ECO:0000313" key="7">
    <source>
        <dbReference type="Proteomes" id="UP000792457"/>
    </source>
</evidence>
<accession>A0A8K0JY20</accession>
<feature type="domain" description="SAND" evidence="5">
    <location>
        <begin position="48"/>
        <end position="139"/>
    </location>
</feature>
<dbReference type="Proteomes" id="UP000792457">
    <property type="component" value="Unassembled WGS sequence"/>
</dbReference>
<dbReference type="AlphaFoldDB" id="A0A8K0JY20"/>
<keyword evidence="2" id="KW-0804">Transcription</keyword>
<gene>
    <name evidence="6" type="ORF">J437_LFUL001114</name>
</gene>
<dbReference type="PANTHER" id="PTHR10417:SF15">
    <property type="entry name" value="STERILE ALPHA MOTIF DOMAIN-CONTAINING 11"/>
    <property type="match status" value="1"/>
</dbReference>
<sequence>MPAMEPWKTDSESTVTHDAIGDPAESNGTPPERFSRLQESLLNNPAFTASVSSGYVRPRLLTDGEVAVPVECGSHSGVLHLSRLCRGSRGQCILTRCGVWFTPNEFQLASGRETAKDWKRSIRHNGKSMKLLLAKGIFAVHPSDCECTVAGETISMVSLRKSSSSDNVMRAITCFILCLTLAVNVSEFCDLAL</sequence>
<dbReference type="SMART" id="SM00258">
    <property type="entry name" value="SAND"/>
    <property type="match status" value="1"/>
</dbReference>
<reference evidence="6" key="1">
    <citation type="submission" date="2013-04" db="EMBL/GenBank/DDBJ databases">
        <authorList>
            <person name="Qu J."/>
            <person name="Murali S.C."/>
            <person name="Bandaranaike D."/>
            <person name="Bellair M."/>
            <person name="Blankenburg K."/>
            <person name="Chao H."/>
            <person name="Dinh H."/>
            <person name="Doddapaneni H."/>
            <person name="Downs B."/>
            <person name="Dugan-Rocha S."/>
            <person name="Elkadiri S."/>
            <person name="Gnanaolivu R.D."/>
            <person name="Hernandez B."/>
            <person name="Javaid M."/>
            <person name="Jayaseelan J.C."/>
            <person name="Lee S."/>
            <person name="Li M."/>
            <person name="Ming W."/>
            <person name="Munidasa M."/>
            <person name="Muniz J."/>
            <person name="Nguyen L."/>
            <person name="Ongeri F."/>
            <person name="Osuji N."/>
            <person name="Pu L.-L."/>
            <person name="Puazo M."/>
            <person name="Qu C."/>
            <person name="Quiroz J."/>
            <person name="Raj R."/>
            <person name="Weissenberger G."/>
            <person name="Xin Y."/>
            <person name="Zou X."/>
            <person name="Han Y."/>
            <person name="Richards S."/>
            <person name="Worley K."/>
            <person name="Muzny D."/>
            <person name="Gibbs R."/>
        </authorList>
    </citation>
    <scope>NUCLEOTIDE SEQUENCE</scope>
    <source>
        <strain evidence="6">Sampled in the wild</strain>
    </source>
</reference>
<dbReference type="Gene3D" id="3.10.390.10">
    <property type="entry name" value="SAND domain-like"/>
    <property type="match status" value="1"/>
</dbReference>
<dbReference type="InterPro" id="IPR000770">
    <property type="entry name" value="SAND_dom"/>
</dbReference>
<evidence type="ECO:0000256" key="1">
    <source>
        <dbReference type="ARBA" id="ARBA00023015"/>
    </source>
</evidence>
<keyword evidence="7" id="KW-1185">Reference proteome</keyword>
<name>A0A8K0JY20_LADFU</name>
<evidence type="ECO:0000313" key="6">
    <source>
        <dbReference type="EMBL" id="KAG8224037.1"/>
    </source>
</evidence>
<evidence type="ECO:0000259" key="5">
    <source>
        <dbReference type="PROSITE" id="PS50864"/>
    </source>
</evidence>
<proteinExistence type="predicted"/>
<reference evidence="6" key="2">
    <citation type="submission" date="2017-10" db="EMBL/GenBank/DDBJ databases">
        <title>Ladona fulva Genome sequencing and assembly.</title>
        <authorList>
            <person name="Murali S."/>
            <person name="Richards S."/>
            <person name="Bandaranaike D."/>
            <person name="Bellair M."/>
            <person name="Blankenburg K."/>
            <person name="Chao H."/>
            <person name="Dinh H."/>
            <person name="Doddapaneni H."/>
            <person name="Dugan-Rocha S."/>
            <person name="Elkadiri S."/>
            <person name="Gnanaolivu R."/>
            <person name="Hernandez B."/>
            <person name="Skinner E."/>
            <person name="Javaid M."/>
            <person name="Lee S."/>
            <person name="Li M."/>
            <person name="Ming W."/>
            <person name="Munidasa M."/>
            <person name="Muniz J."/>
            <person name="Nguyen L."/>
            <person name="Hughes D."/>
            <person name="Osuji N."/>
            <person name="Pu L.-L."/>
            <person name="Puazo M."/>
            <person name="Qu C."/>
            <person name="Quiroz J."/>
            <person name="Raj R."/>
            <person name="Weissenberger G."/>
            <person name="Xin Y."/>
            <person name="Zou X."/>
            <person name="Han Y."/>
            <person name="Worley K."/>
            <person name="Muzny D."/>
            <person name="Gibbs R."/>
        </authorList>
    </citation>
    <scope>NUCLEOTIDE SEQUENCE</scope>
    <source>
        <strain evidence="6">Sampled in the wild</strain>
    </source>
</reference>
<dbReference type="InterPro" id="IPR010919">
    <property type="entry name" value="SAND-like_dom_sf"/>
</dbReference>
<dbReference type="EMBL" id="KZ308183">
    <property type="protein sequence ID" value="KAG8224037.1"/>
    <property type="molecule type" value="Genomic_DNA"/>
</dbReference>
<protein>
    <recommendedName>
        <fullName evidence="5">SAND domain-containing protein</fullName>
    </recommendedName>
</protein>
<dbReference type="PROSITE" id="PS50864">
    <property type="entry name" value="SAND"/>
    <property type="match status" value="1"/>
</dbReference>
<dbReference type="PANTHER" id="PTHR10417">
    <property type="entry name" value="GLUCOCORTICOID MODULATORY ELEMENT-BINDING PROTEIN"/>
    <property type="match status" value="1"/>
</dbReference>
<organism evidence="6 7">
    <name type="scientific">Ladona fulva</name>
    <name type="common">Scarce chaser dragonfly</name>
    <name type="synonym">Libellula fulva</name>
    <dbReference type="NCBI Taxonomy" id="123851"/>
    <lineage>
        <taxon>Eukaryota</taxon>
        <taxon>Metazoa</taxon>
        <taxon>Ecdysozoa</taxon>
        <taxon>Arthropoda</taxon>
        <taxon>Hexapoda</taxon>
        <taxon>Insecta</taxon>
        <taxon>Pterygota</taxon>
        <taxon>Palaeoptera</taxon>
        <taxon>Odonata</taxon>
        <taxon>Epiprocta</taxon>
        <taxon>Anisoptera</taxon>
        <taxon>Libelluloidea</taxon>
        <taxon>Libellulidae</taxon>
        <taxon>Ladona</taxon>
    </lineage>
</organism>
<evidence type="ECO:0000256" key="4">
    <source>
        <dbReference type="SAM" id="MobiDB-lite"/>
    </source>
</evidence>
<evidence type="ECO:0000256" key="2">
    <source>
        <dbReference type="ARBA" id="ARBA00023163"/>
    </source>
</evidence>
<evidence type="ECO:0000256" key="3">
    <source>
        <dbReference type="ARBA" id="ARBA00023242"/>
    </source>
</evidence>
<dbReference type="OrthoDB" id="8197016at2759"/>
<dbReference type="SUPFAM" id="SSF63763">
    <property type="entry name" value="SAND domain-like"/>
    <property type="match status" value="1"/>
</dbReference>
<dbReference type="GO" id="GO:0046872">
    <property type="term" value="F:metal ion binding"/>
    <property type="evidence" value="ECO:0007669"/>
    <property type="project" value="UniProtKB-KW"/>
</dbReference>
<dbReference type="GO" id="GO:0003677">
    <property type="term" value="F:DNA binding"/>
    <property type="evidence" value="ECO:0007669"/>
    <property type="project" value="UniProtKB-KW"/>
</dbReference>
<feature type="region of interest" description="Disordered" evidence="4">
    <location>
        <begin position="1"/>
        <end position="33"/>
    </location>
</feature>
<dbReference type="Pfam" id="PF01342">
    <property type="entry name" value="SAND"/>
    <property type="match status" value="1"/>
</dbReference>
<comment type="caution">
    <text evidence="6">The sequence shown here is derived from an EMBL/GenBank/DDBJ whole genome shotgun (WGS) entry which is preliminary data.</text>
</comment>
<keyword evidence="3" id="KW-0539">Nucleus</keyword>